<evidence type="ECO:0000313" key="6">
    <source>
        <dbReference type="EMBL" id="KAK9022380.1"/>
    </source>
</evidence>
<evidence type="ECO:0000256" key="1">
    <source>
        <dbReference type="ARBA" id="ARBA00004123"/>
    </source>
</evidence>
<dbReference type="SUPFAM" id="SSF46689">
    <property type="entry name" value="Homeodomain-like"/>
    <property type="match status" value="1"/>
</dbReference>
<evidence type="ECO:0000256" key="5">
    <source>
        <dbReference type="SAM" id="MobiDB-lite"/>
    </source>
</evidence>
<comment type="subcellular location">
    <subcellularLocation>
        <location evidence="1">Nucleus</location>
    </subcellularLocation>
</comment>
<keyword evidence="3" id="KW-0804">Transcription</keyword>
<reference evidence="6 7" key="1">
    <citation type="journal article" date="2024" name="G3 (Bethesda)">
        <title>Genome assembly of Hibiscus sabdariffa L. provides insights into metabolisms of medicinal natural products.</title>
        <authorList>
            <person name="Kim T."/>
        </authorList>
    </citation>
    <scope>NUCLEOTIDE SEQUENCE [LARGE SCALE GENOMIC DNA]</scope>
    <source>
        <strain evidence="6">TK-2024</strain>
        <tissue evidence="6">Old leaves</tissue>
    </source>
</reference>
<sequence>MSRKKIYWSQLASKDLSFLLFSYDFSASKQKPRAVPVGGAEGKTKRKKEPIKGETKGSSGVRPYVRSKMPRLLWNPQLHFFFVRAVERLGVKERATPTLVLQLMDIKGLSIAHVKSHLQMYPCKKIDDKGQVENNMHSLNVNMDHGLREQQLQ</sequence>
<dbReference type="InterPro" id="IPR046955">
    <property type="entry name" value="PHR1-like"/>
</dbReference>
<dbReference type="NCBIfam" id="TIGR01557">
    <property type="entry name" value="myb_SHAQKYF"/>
    <property type="match status" value="1"/>
</dbReference>
<comment type="caution">
    <text evidence="6">The sequence shown here is derived from an EMBL/GenBank/DDBJ whole genome shotgun (WGS) entry which is preliminary data.</text>
</comment>
<evidence type="ECO:0000256" key="2">
    <source>
        <dbReference type="ARBA" id="ARBA00023015"/>
    </source>
</evidence>
<keyword evidence="2" id="KW-0805">Transcription regulation</keyword>
<keyword evidence="7" id="KW-1185">Reference proteome</keyword>
<dbReference type="PANTHER" id="PTHR31314:SF175">
    <property type="entry name" value="HTH MYB-TYPE DOMAIN-CONTAINING PROTEIN"/>
    <property type="match status" value="1"/>
</dbReference>
<dbReference type="EMBL" id="JBBPBN010000015">
    <property type="protein sequence ID" value="KAK9022380.1"/>
    <property type="molecule type" value="Genomic_DNA"/>
</dbReference>
<dbReference type="InterPro" id="IPR009057">
    <property type="entry name" value="Homeodomain-like_sf"/>
</dbReference>
<evidence type="ECO:0000256" key="4">
    <source>
        <dbReference type="ARBA" id="ARBA00023242"/>
    </source>
</evidence>
<protein>
    <recommendedName>
        <fullName evidence="8">HTH myb-type domain-containing protein</fullName>
    </recommendedName>
</protein>
<proteinExistence type="predicted"/>
<keyword evidence="4" id="KW-0539">Nucleus</keyword>
<dbReference type="PANTHER" id="PTHR31314">
    <property type="entry name" value="MYB FAMILY TRANSCRIPTION FACTOR PHL7-LIKE"/>
    <property type="match status" value="1"/>
</dbReference>
<gene>
    <name evidence="6" type="ORF">V6N11_002652</name>
</gene>
<evidence type="ECO:0000313" key="7">
    <source>
        <dbReference type="Proteomes" id="UP001396334"/>
    </source>
</evidence>
<dbReference type="InterPro" id="IPR006447">
    <property type="entry name" value="Myb_dom_plants"/>
</dbReference>
<name>A0ABR2SAW3_9ROSI</name>
<evidence type="ECO:0000256" key="3">
    <source>
        <dbReference type="ARBA" id="ARBA00023163"/>
    </source>
</evidence>
<dbReference type="Gene3D" id="1.10.10.60">
    <property type="entry name" value="Homeodomain-like"/>
    <property type="match status" value="1"/>
</dbReference>
<evidence type="ECO:0008006" key="8">
    <source>
        <dbReference type="Google" id="ProtNLM"/>
    </source>
</evidence>
<organism evidence="6 7">
    <name type="scientific">Hibiscus sabdariffa</name>
    <name type="common">roselle</name>
    <dbReference type="NCBI Taxonomy" id="183260"/>
    <lineage>
        <taxon>Eukaryota</taxon>
        <taxon>Viridiplantae</taxon>
        <taxon>Streptophyta</taxon>
        <taxon>Embryophyta</taxon>
        <taxon>Tracheophyta</taxon>
        <taxon>Spermatophyta</taxon>
        <taxon>Magnoliopsida</taxon>
        <taxon>eudicotyledons</taxon>
        <taxon>Gunneridae</taxon>
        <taxon>Pentapetalae</taxon>
        <taxon>rosids</taxon>
        <taxon>malvids</taxon>
        <taxon>Malvales</taxon>
        <taxon>Malvaceae</taxon>
        <taxon>Malvoideae</taxon>
        <taxon>Hibiscus</taxon>
    </lineage>
</organism>
<feature type="region of interest" description="Disordered" evidence="5">
    <location>
        <begin position="29"/>
        <end position="63"/>
    </location>
</feature>
<dbReference type="Proteomes" id="UP001396334">
    <property type="component" value="Unassembled WGS sequence"/>
</dbReference>
<accession>A0ABR2SAW3</accession>